<feature type="chain" id="PRO_5020403619" description="PDZ domain-containing protein" evidence="2">
    <location>
        <begin position="26"/>
        <end position="208"/>
    </location>
</feature>
<organism evidence="4 5">
    <name type="scientific">Lichenibacterium minor</name>
    <dbReference type="NCBI Taxonomy" id="2316528"/>
    <lineage>
        <taxon>Bacteria</taxon>
        <taxon>Pseudomonadati</taxon>
        <taxon>Pseudomonadota</taxon>
        <taxon>Alphaproteobacteria</taxon>
        <taxon>Hyphomicrobiales</taxon>
        <taxon>Lichenihabitantaceae</taxon>
        <taxon>Lichenibacterium</taxon>
    </lineage>
</organism>
<keyword evidence="2" id="KW-0732">Signal</keyword>
<comment type="caution">
    <text evidence="4">The sequence shown here is derived from an EMBL/GenBank/DDBJ whole genome shotgun (WGS) entry which is preliminary data.</text>
</comment>
<gene>
    <name evidence="4" type="ORF">D3273_09745</name>
</gene>
<dbReference type="InterPro" id="IPR041489">
    <property type="entry name" value="PDZ_6"/>
</dbReference>
<feature type="compositionally biased region" description="Low complexity" evidence="1">
    <location>
        <begin position="144"/>
        <end position="168"/>
    </location>
</feature>
<dbReference type="EMBL" id="QYBB01000008">
    <property type="protein sequence ID" value="RYC32300.1"/>
    <property type="molecule type" value="Genomic_DNA"/>
</dbReference>
<feature type="signal peptide" evidence="2">
    <location>
        <begin position="1"/>
        <end position="25"/>
    </location>
</feature>
<evidence type="ECO:0000313" key="5">
    <source>
        <dbReference type="Proteomes" id="UP000290759"/>
    </source>
</evidence>
<name>A0A4Q2U7B0_9HYPH</name>
<dbReference type="InterPro" id="IPR001478">
    <property type="entry name" value="PDZ"/>
</dbReference>
<dbReference type="OrthoDB" id="7273656at2"/>
<reference evidence="4 5" key="2">
    <citation type="submission" date="2019-02" db="EMBL/GenBank/DDBJ databases">
        <title>'Lichenibacterium ramalinii' gen. nov. sp. nov., 'Lichenibacterium minor' gen. nov. sp. nov.</title>
        <authorList>
            <person name="Pankratov T."/>
        </authorList>
    </citation>
    <scope>NUCLEOTIDE SEQUENCE [LARGE SCALE GENOMIC DNA]</scope>
    <source>
        <strain evidence="4 5">RmlP026</strain>
    </source>
</reference>
<evidence type="ECO:0000256" key="1">
    <source>
        <dbReference type="SAM" id="MobiDB-lite"/>
    </source>
</evidence>
<feature type="domain" description="PDZ" evidence="3">
    <location>
        <begin position="49"/>
        <end position="99"/>
    </location>
</feature>
<dbReference type="SUPFAM" id="SSF50156">
    <property type="entry name" value="PDZ domain-like"/>
    <property type="match status" value="1"/>
</dbReference>
<dbReference type="Gene3D" id="2.30.42.10">
    <property type="match status" value="1"/>
</dbReference>
<dbReference type="Pfam" id="PF17820">
    <property type="entry name" value="PDZ_6"/>
    <property type="match status" value="1"/>
</dbReference>
<reference evidence="4 5" key="1">
    <citation type="submission" date="2018-12" db="EMBL/GenBank/DDBJ databases">
        <authorList>
            <person name="Grouzdev D.S."/>
            <person name="Krutkina M.S."/>
        </authorList>
    </citation>
    <scope>NUCLEOTIDE SEQUENCE [LARGE SCALE GENOMIC DNA]</scope>
    <source>
        <strain evidence="4 5">RmlP026</strain>
    </source>
</reference>
<evidence type="ECO:0000313" key="4">
    <source>
        <dbReference type="EMBL" id="RYC32300.1"/>
    </source>
</evidence>
<evidence type="ECO:0000259" key="3">
    <source>
        <dbReference type="PROSITE" id="PS50106"/>
    </source>
</evidence>
<dbReference type="AlphaFoldDB" id="A0A4Q2U7B0"/>
<proteinExistence type="predicted"/>
<dbReference type="RefSeq" id="WP_129225899.1">
    <property type="nucleotide sequence ID" value="NZ_QYBB01000008.1"/>
</dbReference>
<evidence type="ECO:0000256" key="2">
    <source>
        <dbReference type="SAM" id="SignalP"/>
    </source>
</evidence>
<dbReference type="SMART" id="SM00228">
    <property type="entry name" value="PDZ"/>
    <property type="match status" value="1"/>
</dbReference>
<feature type="region of interest" description="Disordered" evidence="1">
    <location>
        <begin position="144"/>
        <end position="169"/>
    </location>
</feature>
<sequence length="208" mass="20641">MIGKRTVSALVLASFLGLQPGIAPAYAENAMNYRFLSANDADALPKAGGTLGLNVGPGEQITSGGMTFRLLRVNSVKAGAAGAQAGFRKGDQIVSVDGRVFPTVPAFADYVGSVAPGRQIAVDFLPAGGGPQDAQRLTATLGGPSAGGAAPAVATAPPAAQPGDAAPAEGGTLSTGTKVAIGAAAVALFGCYKLGCFNRFKRQPAAVR</sequence>
<keyword evidence="5" id="KW-1185">Reference proteome</keyword>
<dbReference type="Proteomes" id="UP000290759">
    <property type="component" value="Unassembled WGS sequence"/>
</dbReference>
<dbReference type="PROSITE" id="PS50106">
    <property type="entry name" value="PDZ"/>
    <property type="match status" value="1"/>
</dbReference>
<protein>
    <recommendedName>
        <fullName evidence="3">PDZ domain-containing protein</fullName>
    </recommendedName>
</protein>
<accession>A0A4Q2U7B0</accession>
<dbReference type="InterPro" id="IPR036034">
    <property type="entry name" value="PDZ_sf"/>
</dbReference>